<dbReference type="AlphaFoldDB" id="A0A803N806"/>
<dbReference type="Gramene" id="AUR62041910-RA">
    <property type="protein sequence ID" value="AUR62041910-RA:cds"/>
    <property type="gene ID" value="AUR62041910"/>
</dbReference>
<dbReference type="Proteomes" id="UP000596660">
    <property type="component" value="Unplaced"/>
</dbReference>
<dbReference type="OMA" id="QNWELAM"/>
<dbReference type="EnsemblPlants" id="AUR62041910-RA">
    <property type="protein sequence ID" value="AUR62041910-RA:cds"/>
    <property type="gene ID" value="AUR62041910"/>
</dbReference>
<reference evidence="1" key="2">
    <citation type="submission" date="2021-03" db="UniProtKB">
        <authorList>
            <consortium name="EnsemblPlants"/>
        </authorList>
    </citation>
    <scope>IDENTIFICATION</scope>
</reference>
<evidence type="ECO:0000313" key="2">
    <source>
        <dbReference type="Proteomes" id="UP000596660"/>
    </source>
</evidence>
<sequence length="95" mass="10560">MENIEDSCMQINFDMQIDPDTNSGSTIVDISQASFTSYSSSHQAFIAEVGSLKEPSSYKEAVGDQNWELAMSKGLEALKKNNTWILVDLPPEKKQ</sequence>
<evidence type="ECO:0000313" key="1">
    <source>
        <dbReference type="EnsemblPlants" id="AUR62041910-RA:cds"/>
    </source>
</evidence>
<organism evidence="1 2">
    <name type="scientific">Chenopodium quinoa</name>
    <name type="common">Quinoa</name>
    <dbReference type="NCBI Taxonomy" id="63459"/>
    <lineage>
        <taxon>Eukaryota</taxon>
        <taxon>Viridiplantae</taxon>
        <taxon>Streptophyta</taxon>
        <taxon>Embryophyta</taxon>
        <taxon>Tracheophyta</taxon>
        <taxon>Spermatophyta</taxon>
        <taxon>Magnoliopsida</taxon>
        <taxon>eudicotyledons</taxon>
        <taxon>Gunneridae</taxon>
        <taxon>Pentapetalae</taxon>
        <taxon>Caryophyllales</taxon>
        <taxon>Chenopodiaceae</taxon>
        <taxon>Chenopodioideae</taxon>
        <taxon>Atripliceae</taxon>
        <taxon>Chenopodium</taxon>
    </lineage>
</organism>
<reference evidence="1" key="1">
    <citation type="journal article" date="2017" name="Nature">
        <title>The genome of Chenopodium quinoa.</title>
        <authorList>
            <person name="Jarvis D.E."/>
            <person name="Ho Y.S."/>
            <person name="Lightfoot D.J."/>
            <person name="Schmoeckel S.M."/>
            <person name="Li B."/>
            <person name="Borm T.J.A."/>
            <person name="Ohyanagi H."/>
            <person name="Mineta K."/>
            <person name="Michell C.T."/>
            <person name="Saber N."/>
            <person name="Kharbatia N.M."/>
            <person name="Rupper R.R."/>
            <person name="Sharp A.R."/>
            <person name="Dally N."/>
            <person name="Boughton B.A."/>
            <person name="Woo Y.H."/>
            <person name="Gao G."/>
            <person name="Schijlen E.G.W.M."/>
            <person name="Guo X."/>
            <person name="Momin A.A."/>
            <person name="Negrao S."/>
            <person name="Al-Babili S."/>
            <person name="Gehring C."/>
            <person name="Roessner U."/>
            <person name="Jung C."/>
            <person name="Murphy K."/>
            <person name="Arold S.T."/>
            <person name="Gojobori T."/>
            <person name="van der Linden C.G."/>
            <person name="van Loo E.N."/>
            <person name="Jellen E.N."/>
            <person name="Maughan P.J."/>
            <person name="Tester M."/>
        </authorList>
    </citation>
    <scope>NUCLEOTIDE SEQUENCE [LARGE SCALE GENOMIC DNA]</scope>
    <source>
        <strain evidence="1">cv. PI 614886</strain>
    </source>
</reference>
<proteinExistence type="predicted"/>
<accession>A0A803N806</accession>
<protein>
    <submittedName>
        <fullName evidence="1">Uncharacterized protein</fullName>
    </submittedName>
</protein>
<keyword evidence="2" id="KW-1185">Reference proteome</keyword>
<name>A0A803N806_CHEQI</name>